<accession>A0AAD3P1Q0</accession>
<feature type="signal peptide" evidence="1">
    <location>
        <begin position="1"/>
        <end position="16"/>
    </location>
</feature>
<feature type="chain" id="PRO_5042215884" evidence="1">
    <location>
        <begin position="17"/>
        <end position="145"/>
    </location>
</feature>
<keyword evidence="1" id="KW-0732">Signal</keyword>
<keyword evidence="3" id="KW-1185">Reference proteome</keyword>
<evidence type="ECO:0000313" key="2">
    <source>
        <dbReference type="EMBL" id="GMG98499.1"/>
    </source>
</evidence>
<dbReference type="EMBL" id="BSYO01000001">
    <property type="protein sequence ID" value="GMG98499.1"/>
    <property type="molecule type" value="Genomic_DNA"/>
</dbReference>
<gene>
    <name evidence="2" type="ORF">Nepgr_000339</name>
</gene>
<dbReference type="Proteomes" id="UP001279734">
    <property type="component" value="Unassembled WGS sequence"/>
</dbReference>
<proteinExistence type="predicted"/>
<sequence>MLLLCFFVPTPSLSLSFSISLSLSLATKAVRICHQKFVTPDSLYFLTVSPPHFYISPRNFVSECCRVKRKKLGCGCEKREAWFILGASSSIAVANFVVAVPCSTEADFPNLKPNTQPCSGTVKNQVFGYQRWRSNPIQIDPQRKI</sequence>
<reference evidence="2" key="1">
    <citation type="submission" date="2023-05" db="EMBL/GenBank/DDBJ databases">
        <title>Nepenthes gracilis genome sequencing.</title>
        <authorList>
            <person name="Fukushima K."/>
        </authorList>
    </citation>
    <scope>NUCLEOTIDE SEQUENCE</scope>
    <source>
        <strain evidence="2">SING2019-196</strain>
    </source>
</reference>
<name>A0AAD3P1Q0_NEPGR</name>
<evidence type="ECO:0000313" key="3">
    <source>
        <dbReference type="Proteomes" id="UP001279734"/>
    </source>
</evidence>
<organism evidence="2 3">
    <name type="scientific">Nepenthes gracilis</name>
    <name type="common">Slender pitcher plant</name>
    <dbReference type="NCBI Taxonomy" id="150966"/>
    <lineage>
        <taxon>Eukaryota</taxon>
        <taxon>Viridiplantae</taxon>
        <taxon>Streptophyta</taxon>
        <taxon>Embryophyta</taxon>
        <taxon>Tracheophyta</taxon>
        <taxon>Spermatophyta</taxon>
        <taxon>Magnoliopsida</taxon>
        <taxon>eudicotyledons</taxon>
        <taxon>Gunneridae</taxon>
        <taxon>Pentapetalae</taxon>
        <taxon>Caryophyllales</taxon>
        <taxon>Nepenthaceae</taxon>
        <taxon>Nepenthes</taxon>
    </lineage>
</organism>
<evidence type="ECO:0000256" key="1">
    <source>
        <dbReference type="SAM" id="SignalP"/>
    </source>
</evidence>
<dbReference type="AlphaFoldDB" id="A0AAD3P1Q0"/>
<protein>
    <submittedName>
        <fullName evidence="2">Uncharacterized protein</fullName>
    </submittedName>
</protein>
<comment type="caution">
    <text evidence="2">The sequence shown here is derived from an EMBL/GenBank/DDBJ whole genome shotgun (WGS) entry which is preliminary data.</text>
</comment>